<evidence type="ECO:0000313" key="2">
    <source>
        <dbReference type="Proteomes" id="UP000005709"/>
    </source>
</evidence>
<gene>
    <name evidence="1" type="ORF">CAMGR0001_0799</name>
</gene>
<dbReference type="EMBL" id="ACYG01000019">
    <property type="protein sequence ID" value="EEV18044.1"/>
    <property type="molecule type" value="Genomic_DNA"/>
</dbReference>
<comment type="caution">
    <text evidence="1">The sequence shown here is derived from an EMBL/GenBank/DDBJ whole genome shotgun (WGS) entry which is preliminary data.</text>
</comment>
<accession>C8PG06</accession>
<name>C8PG06_9BACT</name>
<keyword evidence="2" id="KW-1185">Reference proteome</keyword>
<reference evidence="1 2" key="1">
    <citation type="submission" date="2009-07" db="EMBL/GenBank/DDBJ databases">
        <authorList>
            <person name="Madupu R."/>
            <person name="Sebastian Y."/>
            <person name="Durkin A.S."/>
            <person name="Torralba M."/>
            <person name="Methe B."/>
            <person name="Sutton G.G."/>
            <person name="Strausberg R.L."/>
            <person name="Nelson K.E."/>
        </authorList>
    </citation>
    <scope>NUCLEOTIDE SEQUENCE [LARGE SCALE GENOMIC DNA]</scope>
    <source>
        <strain evidence="1 2">RM3268</strain>
    </source>
</reference>
<proteinExistence type="predicted"/>
<organism evidence="1 2">
    <name type="scientific">Campylobacter gracilis RM3268</name>
    <dbReference type="NCBI Taxonomy" id="553220"/>
    <lineage>
        <taxon>Bacteria</taxon>
        <taxon>Pseudomonadati</taxon>
        <taxon>Campylobacterota</taxon>
        <taxon>Epsilonproteobacteria</taxon>
        <taxon>Campylobacterales</taxon>
        <taxon>Campylobacteraceae</taxon>
        <taxon>Campylobacter</taxon>
    </lineage>
</organism>
<protein>
    <submittedName>
        <fullName evidence="1">Uncharacterized protein</fullName>
    </submittedName>
</protein>
<sequence>MKSFLLDKFCFSQTLVFIIKIALESRRIISSYFEIFKKRRLRKIRKFGADAP</sequence>
<dbReference type="Proteomes" id="UP000005709">
    <property type="component" value="Unassembled WGS sequence"/>
</dbReference>
<evidence type="ECO:0000313" key="1">
    <source>
        <dbReference type="EMBL" id="EEV18044.1"/>
    </source>
</evidence>
<dbReference type="AlphaFoldDB" id="C8PG06"/>